<accession>A0A9W4QWM5</accession>
<dbReference type="SUPFAM" id="SSF110087">
    <property type="entry name" value="DR1885-like metal-binding protein"/>
    <property type="match status" value="1"/>
</dbReference>
<dbReference type="PANTHER" id="PTHR36302:SF1">
    <property type="entry name" value="COPPER CHAPERONE PCU(A)C"/>
    <property type="match status" value="1"/>
</dbReference>
<dbReference type="RefSeq" id="WP_261591931.1">
    <property type="nucleotide sequence ID" value="NZ_CAMAPC010000005.1"/>
</dbReference>
<name>A0A9W4QWM5_9GAMM</name>
<organism evidence="2 3">
    <name type="scientific">Pseudoalteromonas holothuriae</name>
    <dbReference type="NCBI Taxonomy" id="2963714"/>
    <lineage>
        <taxon>Bacteria</taxon>
        <taxon>Pseudomonadati</taxon>
        <taxon>Pseudomonadota</taxon>
        <taxon>Gammaproteobacteria</taxon>
        <taxon>Alteromonadales</taxon>
        <taxon>Pseudoalteromonadaceae</taxon>
        <taxon>Pseudoalteromonas</taxon>
    </lineage>
</organism>
<dbReference type="EMBL" id="CAMAPC010000005">
    <property type="protein sequence ID" value="CAH9056535.1"/>
    <property type="molecule type" value="Genomic_DNA"/>
</dbReference>
<evidence type="ECO:0000313" key="4">
    <source>
        <dbReference type="Proteomes" id="UP001152485"/>
    </source>
</evidence>
<protein>
    <recommendedName>
        <fullName evidence="5">Copper chaperone</fullName>
    </recommendedName>
</protein>
<dbReference type="Gene3D" id="2.60.40.1890">
    <property type="entry name" value="PCu(A)C copper chaperone"/>
    <property type="match status" value="1"/>
</dbReference>
<dbReference type="AlphaFoldDB" id="A0A9W4QWM5"/>
<evidence type="ECO:0000313" key="1">
    <source>
        <dbReference type="EMBL" id="CAH9052995.1"/>
    </source>
</evidence>
<dbReference type="Proteomes" id="UP001152485">
    <property type="component" value="Unassembled WGS sequence"/>
</dbReference>
<gene>
    <name evidence="2" type="ORF">PSECIP111854_01812</name>
    <name evidence="1" type="ORF">PSECIP111951_00731</name>
</gene>
<dbReference type="PANTHER" id="PTHR36302">
    <property type="entry name" value="BLR7088 PROTEIN"/>
    <property type="match status" value="1"/>
</dbReference>
<proteinExistence type="predicted"/>
<sequence>MFLKYLGAFAVVLVVSIPYLARAEQEGAHQHNESDLQLSDAYIRQFIPAAKSTAAYFSVANHSDKTRVLKKATISKIGRVEIHEHIHTEGMMRMQQVNELTLFAHKTINFQPGGYHLMAFDPAEHLKKGDKLTLTLYFANGEQLQSPIKVVSLRDEMSQQGHDHSQHKHH</sequence>
<dbReference type="EMBL" id="CAMAPD010000003">
    <property type="protein sequence ID" value="CAH9052995.1"/>
    <property type="molecule type" value="Genomic_DNA"/>
</dbReference>
<dbReference type="InterPro" id="IPR058248">
    <property type="entry name" value="Lxx211020-like"/>
</dbReference>
<keyword evidence="3" id="KW-1185">Reference proteome</keyword>
<dbReference type="InterPro" id="IPR007410">
    <property type="entry name" value="LpqE-like"/>
</dbReference>
<dbReference type="Proteomes" id="UP001152467">
    <property type="component" value="Unassembled WGS sequence"/>
</dbReference>
<comment type="caution">
    <text evidence="2">The sequence shown here is derived from an EMBL/GenBank/DDBJ whole genome shotgun (WGS) entry which is preliminary data.</text>
</comment>
<dbReference type="Pfam" id="PF04314">
    <property type="entry name" value="PCuAC"/>
    <property type="match status" value="1"/>
</dbReference>
<dbReference type="InterPro" id="IPR036182">
    <property type="entry name" value="PCuAC_sf"/>
</dbReference>
<evidence type="ECO:0000313" key="3">
    <source>
        <dbReference type="Proteomes" id="UP001152467"/>
    </source>
</evidence>
<evidence type="ECO:0000313" key="2">
    <source>
        <dbReference type="EMBL" id="CAH9056535.1"/>
    </source>
</evidence>
<reference evidence="2 4" key="1">
    <citation type="submission" date="2022-07" db="EMBL/GenBank/DDBJ databases">
        <authorList>
            <person name="Criscuolo A."/>
        </authorList>
    </citation>
    <scope>NUCLEOTIDE SEQUENCE</scope>
    <source>
        <strain evidence="4">CIP 111951</strain>
        <strain evidence="2">CIP111854</strain>
        <strain evidence="1">CIP111951</strain>
    </source>
</reference>
<evidence type="ECO:0008006" key="5">
    <source>
        <dbReference type="Google" id="ProtNLM"/>
    </source>
</evidence>